<dbReference type="Proteomes" id="UP001631949">
    <property type="component" value="Unassembled WGS sequence"/>
</dbReference>
<keyword evidence="5 7" id="KW-1133">Transmembrane helix</keyword>
<dbReference type="PROSITE" id="PS50928">
    <property type="entry name" value="ABC_TM1"/>
    <property type="match status" value="1"/>
</dbReference>
<accession>A0ABW9GZP6</accession>
<evidence type="ECO:0000256" key="6">
    <source>
        <dbReference type="ARBA" id="ARBA00023136"/>
    </source>
</evidence>
<keyword evidence="10" id="KW-1185">Reference proteome</keyword>
<dbReference type="Gene3D" id="1.10.3720.10">
    <property type="entry name" value="MetI-like"/>
    <property type="match status" value="1"/>
</dbReference>
<feature type="transmembrane region" description="Helical" evidence="7">
    <location>
        <begin position="67"/>
        <end position="89"/>
    </location>
</feature>
<evidence type="ECO:0000256" key="3">
    <source>
        <dbReference type="ARBA" id="ARBA00022475"/>
    </source>
</evidence>
<evidence type="ECO:0000313" key="9">
    <source>
        <dbReference type="EMBL" id="MFM9413264.1"/>
    </source>
</evidence>
<feature type="transmembrane region" description="Helical" evidence="7">
    <location>
        <begin position="36"/>
        <end position="55"/>
    </location>
</feature>
<dbReference type="SUPFAM" id="SSF161098">
    <property type="entry name" value="MetI-like"/>
    <property type="match status" value="1"/>
</dbReference>
<comment type="caution">
    <text evidence="9">The sequence shown here is derived from an EMBL/GenBank/DDBJ whole genome shotgun (WGS) entry which is preliminary data.</text>
</comment>
<protein>
    <submittedName>
        <fullName evidence="9">ABC transporter permease</fullName>
    </submittedName>
</protein>
<evidence type="ECO:0000256" key="7">
    <source>
        <dbReference type="RuleBase" id="RU363032"/>
    </source>
</evidence>
<reference evidence="9 10" key="1">
    <citation type="journal article" date="2016" name="Int. J. Syst. Evol. Microbiol.">
        <title>Peptococcus simiae sp. nov., isolated from rhesus macaque faeces and emended description of the genus Peptococcus.</title>
        <authorList>
            <person name="Shkoporov A.N."/>
            <person name="Efimov B.A."/>
            <person name="Kondova I."/>
            <person name="Ouwerling B."/>
            <person name="Chaplin A.V."/>
            <person name="Shcherbakova V.A."/>
            <person name="Langermans J.A.M."/>
        </authorList>
    </citation>
    <scope>NUCLEOTIDE SEQUENCE [LARGE SCALE GENOMIC DNA]</scope>
    <source>
        <strain evidence="9 10">M108</strain>
    </source>
</reference>
<evidence type="ECO:0000256" key="2">
    <source>
        <dbReference type="ARBA" id="ARBA00022448"/>
    </source>
</evidence>
<evidence type="ECO:0000259" key="8">
    <source>
        <dbReference type="PROSITE" id="PS50928"/>
    </source>
</evidence>
<evidence type="ECO:0000256" key="4">
    <source>
        <dbReference type="ARBA" id="ARBA00022692"/>
    </source>
</evidence>
<dbReference type="CDD" id="cd06261">
    <property type="entry name" value="TM_PBP2"/>
    <property type="match status" value="1"/>
</dbReference>
<feature type="transmembrane region" description="Helical" evidence="7">
    <location>
        <begin position="189"/>
        <end position="211"/>
    </location>
</feature>
<keyword evidence="3" id="KW-1003">Cell membrane</keyword>
<sequence>MDKPFLPTPLASFLAFYDLAREGALAKDFTISLMRVLAGTGLALVFALPLGLAMGRKKQLNRLLDPFISILYPVPKVVLLPIFVVLLGLGNAPKIFLIALIVFFQLLVVLRDAAAAVPAESLLAMRMLSDSRIQAFRHLLLPWCLPDLLTALRVSMGTAVSVLFFAETFASFDGLGALILDGMERRDYAAMYGAIIALSLLGVFLYELIGLAERHLCRWKRVDG</sequence>
<evidence type="ECO:0000256" key="1">
    <source>
        <dbReference type="ARBA" id="ARBA00004651"/>
    </source>
</evidence>
<organism evidence="9 10">
    <name type="scientific">Peptococcus simiae</name>
    <dbReference type="NCBI Taxonomy" id="1643805"/>
    <lineage>
        <taxon>Bacteria</taxon>
        <taxon>Bacillati</taxon>
        <taxon>Bacillota</taxon>
        <taxon>Clostridia</taxon>
        <taxon>Eubacteriales</taxon>
        <taxon>Peptococcaceae</taxon>
        <taxon>Peptococcus</taxon>
    </lineage>
</organism>
<dbReference type="InterPro" id="IPR035906">
    <property type="entry name" value="MetI-like_sf"/>
</dbReference>
<keyword evidence="4 7" id="KW-0812">Transmembrane</keyword>
<comment type="subcellular location">
    <subcellularLocation>
        <location evidence="1 7">Cell membrane</location>
        <topology evidence="1 7">Multi-pass membrane protein</topology>
    </subcellularLocation>
</comment>
<keyword evidence="6 7" id="KW-0472">Membrane</keyword>
<dbReference type="InterPro" id="IPR000515">
    <property type="entry name" value="MetI-like"/>
</dbReference>
<dbReference type="PANTHER" id="PTHR30151:SF0">
    <property type="entry name" value="ABC TRANSPORTER PERMEASE PROTEIN MJ0413-RELATED"/>
    <property type="match status" value="1"/>
</dbReference>
<keyword evidence="2 7" id="KW-0813">Transport</keyword>
<evidence type="ECO:0000256" key="5">
    <source>
        <dbReference type="ARBA" id="ARBA00022989"/>
    </source>
</evidence>
<evidence type="ECO:0000313" key="10">
    <source>
        <dbReference type="Proteomes" id="UP001631949"/>
    </source>
</evidence>
<feature type="transmembrane region" description="Helical" evidence="7">
    <location>
        <begin position="95"/>
        <end position="119"/>
    </location>
</feature>
<gene>
    <name evidence="9" type="ORF">ACKQTC_02640</name>
</gene>
<dbReference type="EMBL" id="JBJUVG010000002">
    <property type="protein sequence ID" value="MFM9413264.1"/>
    <property type="molecule type" value="Genomic_DNA"/>
</dbReference>
<dbReference type="Pfam" id="PF00528">
    <property type="entry name" value="BPD_transp_1"/>
    <property type="match status" value="1"/>
</dbReference>
<name>A0ABW9GZP6_9FIRM</name>
<comment type="similarity">
    <text evidence="7">Belongs to the binding-protein-dependent transport system permease family.</text>
</comment>
<proteinExistence type="inferred from homology"/>
<feature type="domain" description="ABC transmembrane type-1" evidence="8">
    <location>
        <begin position="29"/>
        <end position="213"/>
    </location>
</feature>
<dbReference type="PANTHER" id="PTHR30151">
    <property type="entry name" value="ALKANE SULFONATE ABC TRANSPORTER-RELATED, MEMBRANE SUBUNIT"/>
    <property type="match status" value="1"/>
</dbReference>
<dbReference type="RefSeq" id="WP_408976877.1">
    <property type="nucleotide sequence ID" value="NZ_JBJUVG010000002.1"/>
</dbReference>